<comment type="caution">
    <text evidence="3">The sequence shown here is derived from an EMBL/GenBank/DDBJ whole genome shotgun (WGS) entry which is preliminary data.</text>
</comment>
<dbReference type="AlphaFoldDB" id="A0A4Z1NWM0"/>
<feature type="domain" description="AtuA-like ferredoxin-fold" evidence="2">
    <location>
        <begin position="215"/>
        <end position="309"/>
    </location>
</feature>
<reference evidence="3 4" key="1">
    <citation type="submission" date="2019-04" db="EMBL/GenBank/DDBJ databases">
        <title>High contiguity whole genome sequence and gene annotation resource for two Venturia nashicola isolates.</title>
        <authorList>
            <person name="Prokchorchik M."/>
            <person name="Won K."/>
            <person name="Lee Y."/>
            <person name="Choi E.D."/>
            <person name="Segonzac C."/>
            <person name="Sohn K.H."/>
        </authorList>
    </citation>
    <scope>NUCLEOTIDE SEQUENCE [LARGE SCALE GENOMIC DNA]</scope>
    <source>
        <strain evidence="3 4">PRI2</strain>
    </source>
</reference>
<evidence type="ECO:0000259" key="1">
    <source>
        <dbReference type="Pfam" id="PF07287"/>
    </source>
</evidence>
<feature type="domain" description="Acyclic terpene utilisation N-terminal" evidence="1">
    <location>
        <begin position="9"/>
        <end position="57"/>
    </location>
</feature>
<keyword evidence="4" id="KW-1185">Reference proteome</keyword>
<evidence type="ECO:0000259" key="2">
    <source>
        <dbReference type="Pfam" id="PF23544"/>
    </source>
</evidence>
<dbReference type="PANTHER" id="PTHR47585:SF2">
    <property type="entry name" value="DUF1446 DOMAIN PROTEIN (AFU_ORTHOLOGUE AFUA_6G11420)"/>
    <property type="match status" value="1"/>
</dbReference>
<proteinExistence type="predicted"/>
<evidence type="ECO:0000313" key="4">
    <source>
        <dbReference type="Proteomes" id="UP000298493"/>
    </source>
</evidence>
<dbReference type="Pfam" id="PF23544">
    <property type="entry name" value="AtuA_ferredoxin"/>
    <property type="match status" value="1"/>
</dbReference>
<dbReference type="EMBL" id="SNSC02000020">
    <property type="protein sequence ID" value="TID15724.1"/>
    <property type="molecule type" value="Genomic_DNA"/>
</dbReference>
<accession>A0A4Z1NWM0</accession>
<gene>
    <name evidence="3" type="ORF">E6O75_ATG08052</name>
</gene>
<dbReference type="PANTHER" id="PTHR47585">
    <property type="match status" value="1"/>
</dbReference>
<dbReference type="Pfam" id="PF07287">
    <property type="entry name" value="AtuA"/>
    <property type="match status" value="2"/>
</dbReference>
<feature type="domain" description="Acyclic terpene utilisation N-terminal" evidence="1">
    <location>
        <begin position="58"/>
        <end position="154"/>
    </location>
</feature>
<evidence type="ECO:0000313" key="3">
    <source>
        <dbReference type="EMBL" id="TID15724.1"/>
    </source>
</evidence>
<protein>
    <submittedName>
        <fullName evidence="3">DUF1446-domain-containing protein</fullName>
    </submittedName>
</protein>
<organism evidence="3 4">
    <name type="scientific">Venturia nashicola</name>
    <dbReference type="NCBI Taxonomy" id="86259"/>
    <lineage>
        <taxon>Eukaryota</taxon>
        <taxon>Fungi</taxon>
        <taxon>Dikarya</taxon>
        <taxon>Ascomycota</taxon>
        <taxon>Pezizomycotina</taxon>
        <taxon>Dothideomycetes</taxon>
        <taxon>Pleosporomycetidae</taxon>
        <taxon>Venturiales</taxon>
        <taxon>Venturiaceae</taxon>
        <taxon>Venturia</taxon>
    </lineage>
</organism>
<dbReference type="InterPro" id="IPR056362">
    <property type="entry name" value="AtuA-like_ferredoxin_dom"/>
</dbReference>
<dbReference type="Proteomes" id="UP000298493">
    <property type="component" value="Unassembled WGS sequence"/>
</dbReference>
<name>A0A4Z1NWM0_9PEZI</name>
<dbReference type="InterPro" id="IPR010839">
    <property type="entry name" value="AtuA_N"/>
</dbReference>
<sequence length="325" mass="36126">MDYSNGDCIGYEPSFLEALEPALEDIAKKGLKLACNAGCVATKDLYEEVVKMVEEKDQAVFTQIGENRVRLSGMVGRPPPSTTKCGLTAFGGYQAEVHWPMVGLDIGEKVRLLEAQLRHGFGKERLDRLDYWNVTVYGSAPENPRSQNVCTVDFTEYFPTLIPQPTQTIRLSQGYLQPITIEPPTETISHPAPQPTYAPTDPVQLSSFGPTTKSPLGRVVYSTTGDKGSDFNVGFFAQDESESPWLRSLLSSAKLVELMGVDYHGQKIDRMEFPRLWAVHCLLHNHLDRGVTTNTTHDVVGKFIAEYLKAKYIDVSNFFLAKGTL</sequence>